<feature type="compositionally biased region" description="Gly residues" evidence="1">
    <location>
        <begin position="30"/>
        <end position="43"/>
    </location>
</feature>
<feature type="region of interest" description="Disordered" evidence="1">
    <location>
        <begin position="230"/>
        <end position="274"/>
    </location>
</feature>
<evidence type="ECO:0000313" key="2">
    <source>
        <dbReference type="EMBL" id="KIX92859.1"/>
    </source>
</evidence>
<dbReference type="VEuPathDB" id="FungiDB:Z520_11523"/>
<name>A0A0D2JQW2_9EURO</name>
<proteinExistence type="predicted"/>
<accession>A0A0D2JQW2</accession>
<gene>
    <name evidence="2" type="ORF">Z520_11523</name>
</gene>
<dbReference type="AlphaFoldDB" id="A0A0D2JQW2"/>
<feature type="region of interest" description="Disordered" evidence="1">
    <location>
        <begin position="1"/>
        <end position="83"/>
    </location>
</feature>
<protein>
    <submittedName>
        <fullName evidence="2">Uncharacterized protein</fullName>
    </submittedName>
</protein>
<feature type="compositionally biased region" description="Acidic residues" evidence="1">
    <location>
        <begin position="247"/>
        <end position="261"/>
    </location>
</feature>
<dbReference type="EMBL" id="KN848100">
    <property type="protein sequence ID" value="KIX92859.1"/>
    <property type="molecule type" value="Genomic_DNA"/>
</dbReference>
<dbReference type="RefSeq" id="XP_016626982.1">
    <property type="nucleotide sequence ID" value="XM_016782011.1"/>
</dbReference>
<keyword evidence="3" id="KW-1185">Reference proteome</keyword>
<evidence type="ECO:0000313" key="3">
    <source>
        <dbReference type="Proteomes" id="UP000053411"/>
    </source>
</evidence>
<organism evidence="2 3">
    <name type="scientific">Fonsecaea multimorphosa CBS 102226</name>
    <dbReference type="NCBI Taxonomy" id="1442371"/>
    <lineage>
        <taxon>Eukaryota</taxon>
        <taxon>Fungi</taxon>
        <taxon>Dikarya</taxon>
        <taxon>Ascomycota</taxon>
        <taxon>Pezizomycotina</taxon>
        <taxon>Eurotiomycetes</taxon>
        <taxon>Chaetothyriomycetidae</taxon>
        <taxon>Chaetothyriales</taxon>
        <taxon>Herpotrichiellaceae</taxon>
        <taxon>Fonsecaea</taxon>
    </lineage>
</organism>
<dbReference type="GeneID" id="27717269"/>
<evidence type="ECO:0000256" key="1">
    <source>
        <dbReference type="SAM" id="MobiDB-lite"/>
    </source>
</evidence>
<dbReference type="Proteomes" id="UP000053411">
    <property type="component" value="Unassembled WGS sequence"/>
</dbReference>
<feature type="compositionally biased region" description="Basic residues" evidence="1">
    <location>
        <begin position="1"/>
        <end position="13"/>
    </location>
</feature>
<reference evidence="2 3" key="1">
    <citation type="submission" date="2015-01" db="EMBL/GenBank/DDBJ databases">
        <title>The Genome Sequence of Fonsecaea multimorphosa CBS 102226.</title>
        <authorList>
            <consortium name="The Broad Institute Genomics Platform"/>
            <person name="Cuomo C."/>
            <person name="de Hoog S."/>
            <person name="Gorbushina A."/>
            <person name="Stielow B."/>
            <person name="Teixiera M."/>
            <person name="Abouelleil A."/>
            <person name="Chapman S.B."/>
            <person name="Priest M."/>
            <person name="Young S.K."/>
            <person name="Wortman J."/>
            <person name="Nusbaum C."/>
            <person name="Birren B."/>
        </authorList>
    </citation>
    <scope>NUCLEOTIDE SEQUENCE [LARGE SCALE GENOMIC DNA]</scope>
    <source>
        <strain evidence="2 3">CBS 102226</strain>
    </source>
</reference>
<dbReference type="OrthoDB" id="4161765at2759"/>
<feature type="compositionally biased region" description="Polar residues" evidence="1">
    <location>
        <begin position="19"/>
        <end position="29"/>
    </location>
</feature>
<sequence>MPRRGRPPGRRPRPPRDGSCSTCGENNQGDGAGQLPGYFGHGNLGEMQGPEFYPDPVTGFPNGPRCGSRGNGGGRGIGRRGNNNQSVVANAWGVDNDNGFEVWNNGQLVASGGGRSTRGTGPRGGGDIGFDFDDDDSFSDDFDDFGGSPFGRGPLGRGPRRGPGPFPPGMGRGDIPAWLCDEFDDDDFDDFEMVSGFGGRPPAGPGIGPRRGGPGGVRVTRQGGAIVIGNDFPPRGSGGQSGHDLDPEAEYDDDYDDDYDDFTGGSFGGRNGARIFRTRDGGTFRIHQR</sequence>